<keyword evidence="7" id="KW-0843">Virulence</keyword>
<evidence type="ECO:0000256" key="8">
    <source>
        <dbReference type="ARBA" id="ARBA00047565"/>
    </source>
</evidence>
<evidence type="ECO:0000256" key="2">
    <source>
        <dbReference type="ARBA" id="ARBA00012931"/>
    </source>
</evidence>
<dbReference type="Proteomes" id="UP000799750">
    <property type="component" value="Unassembled WGS sequence"/>
</dbReference>
<dbReference type="Gene3D" id="2.60.120.590">
    <property type="entry name" value="Alpha-ketoglutarate-dependent dioxygenase AlkB-like"/>
    <property type="match status" value="1"/>
</dbReference>
<comment type="catalytic activity">
    <reaction evidence="8">
        <text>an N(6)-methyladenosine in mRNA + 2-oxoglutarate + O2 = an adenosine in mRNA + formaldehyde + succinate + CO2</text>
        <dbReference type="Rhea" id="RHEA:49520"/>
        <dbReference type="Rhea" id="RHEA-COMP:12414"/>
        <dbReference type="Rhea" id="RHEA-COMP:12417"/>
        <dbReference type="ChEBI" id="CHEBI:15379"/>
        <dbReference type="ChEBI" id="CHEBI:16526"/>
        <dbReference type="ChEBI" id="CHEBI:16810"/>
        <dbReference type="ChEBI" id="CHEBI:16842"/>
        <dbReference type="ChEBI" id="CHEBI:30031"/>
        <dbReference type="ChEBI" id="CHEBI:74411"/>
        <dbReference type="ChEBI" id="CHEBI:74449"/>
        <dbReference type="EC" id="1.14.11.53"/>
    </reaction>
    <physiologicalReaction direction="left-to-right" evidence="8">
        <dbReference type="Rhea" id="RHEA:49521"/>
    </physiologicalReaction>
</comment>
<gene>
    <name evidence="11" type="ORF">BU16DRAFT_582560</name>
</gene>
<reference evidence="11" key="1">
    <citation type="journal article" date="2020" name="Stud. Mycol.">
        <title>101 Dothideomycetes genomes: a test case for predicting lifestyles and emergence of pathogens.</title>
        <authorList>
            <person name="Haridas S."/>
            <person name="Albert R."/>
            <person name="Binder M."/>
            <person name="Bloem J."/>
            <person name="Labutti K."/>
            <person name="Salamov A."/>
            <person name="Andreopoulos B."/>
            <person name="Baker S."/>
            <person name="Barry K."/>
            <person name="Bills G."/>
            <person name="Bluhm B."/>
            <person name="Cannon C."/>
            <person name="Castanera R."/>
            <person name="Culley D."/>
            <person name="Daum C."/>
            <person name="Ezra D."/>
            <person name="Gonzalez J."/>
            <person name="Henrissat B."/>
            <person name="Kuo A."/>
            <person name="Liang C."/>
            <person name="Lipzen A."/>
            <person name="Lutzoni F."/>
            <person name="Magnuson J."/>
            <person name="Mondo S."/>
            <person name="Nolan M."/>
            <person name="Ohm R."/>
            <person name="Pangilinan J."/>
            <person name="Park H.-J."/>
            <person name="Ramirez L."/>
            <person name="Alfaro M."/>
            <person name="Sun H."/>
            <person name="Tritt A."/>
            <person name="Yoshinaga Y."/>
            <person name="Zwiers L.-H."/>
            <person name="Turgeon B."/>
            <person name="Goodwin S."/>
            <person name="Spatafora J."/>
            <person name="Crous P."/>
            <person name="Grigoriev I."/>
        </authorList>
    </citation>
    <scope>NUCLEOTIDE SEQUENCE</scope>
    <source>
        <strain evidence="11">CBS 269.34</strain>
    </source>
</reference>
<feature type="binding site" evidence="9">
    <location>
        <position position="243"/>
    </location>
    <ligand>
        <name>Fe cation</name>
        <dbReference type="ChEBI" id="CHEBI:24875"/>
        <note>catalytic</note>
    </ligand>
</feature>
<dbReference type="OrthoDB" id="6614653at2759"/>
<dbReference type="GO" id="GO:0005737">
    <property type="term" value="C:cytoplasm"/>
    <property type="evidence" value="ECO:0007669"/>
    <property type="project" value="TreeGrafter"/>
</dbReference>
<evidence type="ECO:0000256" key="7">
    <source>
        <dbReference type="ARBA" id="ARBA00023026"/>
    </source>
</evidence>
<dbReference type="AlphaFoldDB" id="A0A6A6QQP9"/>
<dbReference type="FunFam" id="2.60.120.590:FF:000014">
    <property type="entry name" value="Oxidoreductase, 2OG-Fe(II) oxygenase family family"/>
    <property type="match status" value="1"/>
</dbReference>
<feature type="binding site" evidence="9">
    <location>
        <position position="303"/>
    </location>
    <ligand>
        <name>Fe cation</name>
        <dbReference type="ChEBI" id="CHEBI:24875"/>
        <note>catalytic</note>
    </ligand>
</feature>
<feature type="domain" description="Fe2OG dioxygenase" evidence="10">
    <location>
        <begin position="225"/>
        <end position="357"/>
    </location>
</feature>
<dbReference type="GO" id="GO:0046872">
    <property type="term" value="F:metal ion binding"/>
    <property type="evidence" value="ECO:0007669"/>
    <property type="project" value="UniProtKB-KW"/>
</dbReference>
<dbReference type="Pfam" id="PF13532">
    <property type="entry name" value="2OG-FeII_Oxy_2"/>
    <property type="match status" value="1"/>
</dbReference>
<keyword evidence="12" id="KW-1185">Reference proteome</keyword>
<evidence type="ECO:0000313" key="12">
    <source>
        <dbReference type="Proteomes" id="UP000799750"/>
    </source>
</evidence>
<keyword evidence="5" id="KW-0560">Oxidoreductase</keyword>
<dbReference type="PROSITE" id="PS51471">
    <property type="entry name" value="FE2OG_OXY"/>
    <property type="match status" value="1"/>
</dbReference>
<comment type="cofactor">
    <cofactor evidence="9">
        <name>Fe(2+)</name>
        <dbReference type="ChEBI" id="CHEBI:29033"/>
    </cofactor>
    <text evidence="9">Binds 1 Fe(2+) ion per subunit.</text>
</comment>
<dbReference type="EMBL" id="MU004190">
    <property type="protein sequence ID" value="KAF2494721.1"/>
    <property type="molecule type" value="Genomic_DNA"/>
</dbReference>
<dbReference type="GO" id="GO:0005634">
    <property type="term" value="C:nucleus"/>
    <property type="evidence" value="ECO:0007669"/>
    <property type="project" value="TreeGrafter"/>
</dbReference>
<organism evidence="11 12">
    <name type="scientific">Lophium mytilinum</name>
    <dbReference type="NCBI Taxonomy" id="390894"/>
    <lineage>
        <taxon>Eukaryota</taxon>
        <taxon>Fungi</taxon>
        <taxon>Dikarya</taxon>
        <taxon>Ascomycota</taxon>
        <taxon>Pezizomycotina</taxon>
        <taxon>Dothideomycetes</taxon>
        <taxon>Pleosporomycetidae</taxon>
        <taxon>Mytilinidiales</taxon>
        <taxon>Mytilinidiaceae</taxon>
        <taxon>Lophium</taxon>
    </lineage>
</organism>
<keyword evidence="4" id="KW-0223">Dioxygenase</keyword>
<accession>A0A6A6QQP9</accession>
<keyword evidence="3 9" id="KW-0479">Metal-binding</keyword>
<name>A0A6A6QQP9_9PEZI</name>
<dbReference type="EC" id="1.14.11.53" evidence="2"/>
<sequence length="358" mass="39581">MPQTPSAPLNPHERPPEQVKNVYKTYQKMKPKELAVDPDIIDFTRGLSEIQRASINVIEEIDPKKLNEAFRDFEGIESSSGDEITTPIRVYEHSNMPGLHILPSLLPPSTQRLLLTRLLHRDLSNPTHLTNIHTHYTLAYPPPTAFSPTPSLFTHPPTSPLPIAVPLDPSIHRPFPAHPLLTRKLRWLTLGGQYDWTAKRYPLSPPPPFPPDIAALLDSVFPETRPEAAIVNLYTPGDTLSVHRDVAEGSERGLSSVSLGCEGVFVVGFSGEGEVGTGGTVLTFRLPSGSAVYMSGTARWAWHGVPQVVAGTCPGYLANWPAEERGKDGEDAEGGEYEAWRGWMANKRVNLNVRQMWD</sequence>
<dbReference type="InterPro" id="IPR037151">
    <property type="entry name" value="AlkB-like_sf"/>
</dbReference>
<evidence type="ECO:0000259" key="10">
    <source>
        <dbReference type="PROSITE" id="PS51471"/>
    </source>
</evidence>
<evidence type="ECO:0000256" key="4">
    <source>
        <dbReference type="ARBA" id="ARBA00022964"/>
    </source>
</evidence>
<dbReference type="InterPro" id="IPR005123">
    <property type="entry name" value="Oxoglu/Fe-dep_dioxygenase_dom"/>
</dbReference>
<comment type="similarity">
    <text evidence="1">Belongs to the alkB family.</text>
</comment>
<evidence type="ECO:0000313" key="11">
    <source>
        <dbReference type="EMBL" id="KAF2494721.1"/>
    </source>
</evidence>
<protein>
    <recommendedName>
        <fullName evidence="2">mRNA N(6)-methyladenine demethylase</fullName>
        <ecNumber evidence="2">1.14.11.53</ecNumber>
    </recommendedName>
</protein>
<dbReference type="GO" id="GO:1990931">
    <property type="term" value="F:mRNA N6-methyladenosine dioxygenase activity"/>
    <property type="evidence" value="ECO:0007669"/>
    <property type="project" value="UniProtKB-EC"/>
</dbReference>
<proteinExistence type="inferred from homology"/>
<evidence type="ECO:0000256" key="6">
    <source>
        <dbReference type="ARBA" id="ARBA00023004"/>
    </source>
</evidence>
<evidence type="ECO:0000256" key="3">
    <source>
        <dbReference type="ARBA" id="ARBA00022723"/>
    </source>
</evidence>
<dbReference type="InterPro" id="IPR004574">
    <property type="entry name" value="Alkb"/>
</dbReference>
<evidence type="ECO:0000256" key="9">
    <source>
        <dbReference type="PIRSR" id="PIRSR604574-2"/>
    </source>
</evidence>
<evidence type="ECO:0000256" key="1">
    <source>
        <dbReference type="ARBA" id="ARBA00007879"/>
    </source>
</evidence>
<dbReference type="PANTHER" id="PTHR16557">
    <property type="entry name" value="ALKYLATED DNA REPAIR PROTEIN ALKB-RELATED"/>
    <property type="match status" value="1"/>
</dbReference>
<evidence type="ECO:0000256" key="5">
    <source>
        <dbReference type="ARBA" id="ARBA00023002"/>
    </source>
</evidence>
<dbReference type="InterPro" id="IPR027450">
    <property type="entry name" value="AlkB-like"/>
</dbReference>
<feature type="binding site" evidence="9">
    <location>
        <position position="245"/>
    </location>
    <ligand>
        <name>Fe cation</name>
        <dbReference type="ChEBI" id="CHEBI:24875"/>
        <note>catalytic</note>
    </ligand>
</feature>
<keyword evidence="6 9" id="KW-0408">Iron</keyword>
<dbReference type="PANTHER" id="PTHR16557:SF2">
    <property type="entry name" value="NUCLEIC ACID DIOXYGENASE ALKBH1"/>
    <property type="match status" value="1"/>
</dbReference>
<dbReference type="SUPFAM" id="SSF51197">
    <property type="entry name" value="Clavaminate synthase-like"/>
    <property type="match status" value="1"/>
</dbReference>